<feature type="region of interest" description="Disordered" evidence="1">
    <location>
        <begin position="74"/>
        <end position="117"/>
    </location>
</feature>
<protein>
    <recommendedName>
        <fullName evidence="5">Membrane protein insertase YidC</fullName>
    </recommendedName>
</protein>
<organism evidence="3 4">
    <name type="scientific">Candidatus Gottesmanbacteria bacterium GW2011_GWB1_44_11c</name>
    <dbReference type="NCBI Taxonomy" id="1618447"/>
    <lineage>
        <taxon>Bacteria</taxon>
        <taxon>Candidatus Gottesmaniibacteriota</taxon>
    </lineage>
</organism>
<proteinExistence type="predicted"/>
<feature type="compositionally biased region" description="Basic and acidic residues" evidence="1">
    <location>
        <begin position="74"/>
        <end position="93"/>
    </location>
</feature>
<keyword evidence="2" id="KW-1133">Transmembrane helix</keyword>
<gene>
    <name evidence="3" type="ORF">UW22_C0085G0003</name>
</gene>
<evidence type="ECO:0008006" key="5">
    <source>
        <dbReference type="Google" id="ProtNLM"/>
    </source>
</evidence>
<sequence>MGALFVTYIYQPFFNILVGLYWLVGRVFGDPDMGIAVILFALVVRIILLPLDFAFDRSEDEKLAISNKIKQLQKEYRSGHHHPDALPHLQDRSRGRRPPPPLSLHARGENPDQSLVS</sequence>
<evidence type="ECO:0000256" key="2">
    <source>
        <dbReference type="SAM" id="Phobius"/>
    </source>
</evidence>
<dbReference type="AlphaFoldDB" id="A0A0G1IQG2"/>
<name>A0A0G1IQG2_9BACT</name>
<feature type="transmembrane region" description="Helical" evidence="2">
    <location>
        <begin position="12"/>
        <end position="29"/>
    </location>
</feature>
<dbReference type="Proteomes" id="UP000034617">
    <property type="component" value="Unassembled WGS sequence"/>
</dbReference>
<accession>A0A0G1IQG2</accession>
<keyword evidence="2" id="KW-0472">Membrane</keyword>
<evidence type="ECO:0000256" key="1">
    <source>
        <dbReference type="SAM" id="MobiDB-lite"/>
    </source>
</evidence>
<comment type="caution">
    <text evidence="3">The sequence shown here is derived from an EMBL/GenBank/DDBJ whole genome shotgun (WGS) entry which is preliminary data.</text>
</comment>
<evidence type="ECO:0000313" key="3">
    <source>
        <dbReference type="EMBL" id="KKT34022.1"/>
    </source>
</evidence>
<keyword evidence="2" id="KW-0812">Transmembrane</keyword>
<feature type="transmembrane region" description="Helical" evidence="2">
    <location>
        <begin position="35"/>
        <end position="55"/>
    </location>
</feature>
<dbReference type="EMBL" id="LCHM01000085">
    <property type="protein sequence ID" value="KKT34022.1"/>
    <property type="molecule type" value="Genomic_DNA"/>
</dbReference>
<reference evidence="3 4" key="1">
    <citation type="journal article" date="2015" name="Nature">
        <title>rRNA introns, odd ribosomes, and small enigmatic genomes across a large radiation of phyla.</title>
        <authorList>
            <person name="Brown C.T."/>
            <person name="Hug L.A."/>
            <person name="Thomas B.C."/>
            <person name="Sharon I."/>
            <person name="Castelle C.J."/>
            <person name="Singh A."/>
            <person name="Wilkins M.J."/>
            <person name="Williams K.H."/>
            <person name="Banfield J.F."/>
        </authorList>
    </citation>
    <scope>NUCLEOTIDE SEQUENCE [LARGE SCALE GENOMIC DNA]</scope>
</reference>
<evidence type="ECO:0000313" key="4">
    <source>
        <dbReference type="Proteomes" id="UP000034617"/>
    </source>
</evidence>